<keyword evidence="3" id="KW-1185">Reference proteome</keyword>
<evidence type="ECO:0000313" key="3">
    <source>
        <dbReference type="Proteomes" id="UP000247689"/>
    </source>
</evidence>
<sequence>MFIGSLIFIVIAGFNLYVTTILATGILGLVVPSAMSSEGFLEIIAGFFEALLDGGMEIIGGIFEFFGSLFG</sequence>
<keyword evidence="1" id="KW-0472">Membrane</keyword>
<feature type="transmembrane region" description="Helical" evidence="1">
    <location>
        <begin position="6"/>
        <end position="31"/>
    </location>
</feature>
<gene>
    <name evidence="2" type="ORF">DL796_06910</name>
</gene>
<reference evidence="2 3" key="1">
    <citation type="submission" date="2018-05" db="EMBL/GenBank/DDBJ databases">
        <title>Kangiella spongicola genome sequence.</title>
        <authorList>
            <person name="Maclea K.S."/>
            <person name="Goen A.E."/>
            <person name="Kelley C."/>
            <person name="Underriner A."/>
            <person name="Silverwood T."/>
            <person name="Trachtenberg A.M."/>
        </authorList>
    </citation>
    <scope>NUCLEOTIDE SEQUENCE [LARGE SCALE GENOMIC DNA]</scope>
    <source>
        <strain evidence="2 3">ATCC BAA-2076</strain>
    </source>
</reference>
<name>A0A318D2H3_9GAMM</name>
<accession>A0A318D2H3</accession>
<proteinExistence type="predicted"/>
<evidence type="ECO:0000313" key="2">
    <source>
        <dbReference type="EMBL" id="PXF63171.1"/>
    </source>
</evidence>
<protein>
    <submittedName>
        <fullName evidence="2">Uncharacterized protein</fullName>
    </submittedName>
</protein>
<dbReference type="AlphaFoldDB" id="A0A318D2H3"/>
<comment type="caution">
    <text evidence="2">The sequence shown here is derived from an EMBL/GenBank/DDBJ whole genome shotgun (WGS) entry which is preliminary data.</text>
</comment>
<evidence type="ECO:0000256" key="1">
    <source>
        <dbReference type="SAM" id="Phobius"/>
    </source>
</evidence>
<keyword evidence="1" id="KW-1133">Transmembrane helix</keyword>
<organism evidence="2 3">
    <name type="scientific">Kangiella spongicola</name>
    <dbReference type="NCBI Taxonomy" id="796379"/>
    <lineage>
        <taxon>Bacteria</taxon>
        <taxon>Pseudomonadati</taxon>
        <taxon>Pseudomonadota</taxon>
        <taxon>Gammaproteobacteria</taxon>
        <taxon>Kangiellales</taxon>
        <taxon>Kangiellaceae</taxon>
        <taxon>Kangiella</taxon>
    </lineage>
</organism>
<dbReference type="EMBL" id="QICH01000002">
    <property type="protein sequence ID" value="PXF63171.1"/>
    <property type="molecule type" value="Genomic_DNA"/>
</dbReference>
<dbReference type="Proteomes" id="UP000247689">
    <property type="component" value="Unassembled WGS sequence"/>
</dbReference>
<keyword evidence="1" id="KW-0812">Transmembrane</keyword>